<evidence type="ECO:0000313" key="3">
    <source>
        <dbReference type="Proteomes" id="UP000268093"/>
    </source>
</evidence>
<evidence type="ECO:0000256" key="1">
    <source>
        <dbReference type="SAM" id="MobiDB-lite"/>
    </source>
</evidence>
<comment type="caution">
    <text evidence="2">The sequence shown here is derived from an EMBL/GenBank/DDBJ whole genome shotgun (WGS) entry which is preliminary data.</text>
</comment>
<dbReference type="EMBL" id="RBNI01004512">
    <property type="protein sequence ID" value="RUP47459.1"/>
    <property type="molecule type" value="Genomic_DNA"/>
</dbReference>
<gene>
    <name evidence="2" type="ORF">BC936DRAFT_145712</name>
</gene>
<dbReference type="Proteomes" id="UP000268093">
    <property type="component" value="Unassembled WGS sequence"/>
</dbReference>
<sequence length="206" mass="21212">MTAQIVIGLVGHSDRHEEGEGEDSGVLAGGGPTGDHLDNSNEKELFREEVIDIISGGGDAVGGRCCTRGYDGNAPGLGYGGGHGGAEGDGAGELLGETTAQAKPKRKVEVDVGLGVHGEGIEAGWVVKKDRVCVGVGVGVVPVHCPDRRQHGLDLGQGGETVRRPPDPALRVDEEDVAQVLIVHAKRLAQPLDVLVKEDVVGLGMV</sequence>
<accession>A0A433D9C7</accession>
<evidence type="ECO:0000313" key="2">
    <source>
        <dbReference type="EMBL" id="RUP47459.1"/>
    </source>
</evidence>
<keyword evidence="3" id="KW-1185">Reference proteome</keyword>
<reference evidence="2 3" key="1">
    <citation type="journal article" date="2018" name="New Phytol.">
        <title>Phylogenomics of Endogonaceae and evolution of mycorrhizas within Mucoromycota.</title>
        <authorList>
            <person name="Chang Y."/>
            <person name="Desiro A."/>
            <person name="Na H."/>
            <person name="Sandor L."/>
            <person name="Lipzen A."/>
            <person name="Clum A."/>
            <person name="Barry K."/>
            <person name="Grigoriev I.V."/>
            <person name="Martin F.M."/>
            <person name="Stajich J.E."/>
            <person name="Smith M.E."/>
            <person name="Bonito G."/>
            <person name="Spatafora J.W."/>
        </authorList>
    </citation>
    <scope>NUCLEOTIDE SEQUENCE [LARGE SCALE GENOMIC DNA]</scope>
    <source>
        <strain evidence="2 3">GMNB39</strain>
    </source>
</reference>
<feature type="region of interest" description="Disordered" evidence="1">
    <location>
        <begin position="1"/>
        <end position="39"/>
    </location>
</feature>
<proteinExistence type="predicted"/>
<protein>
    <submittedName>
        <fullName evidence="2">Uncharacterized protein</fullName>
    </submittedName>
</protein>
<organism evidence="2 3">
    <name type="scientific">Jimgerdemannia flammicorona</name>
    <dbReference type="NCBI Taxonomy" id="994334"/>
    <lineage>
        <taxon>Eukaryota</taxon>
        <taxon>Fungi</taxon>
        <taxon>Fungi incertae sedis</taxon>
        <taxon>Mucoromycota</taxon>
        <taxon>Mucoromycotina</taxon>
        <taxon>Endogonomycetes</taxon>
        <taxon>Endogonales</taxon>
        <taxon>Endogonaceae</taxon>
        <taxon>Jimgerdemannia</taxon>
    </lineage>
</organism>
<dbReference type="AlphaFoldDB" id="A0A433D9C7"/>
<name>A0A433D9C7_9FUNG</name>